<proteinExistence type="predicted"/>
<name>A0A8H3HVB4_9AGAM</name>
<evidence type="ECO:0000313" key="1">
    <source>
        <dbReference type="EMBL" id="CAE7103382.1"/>
    </source>
</evidence>
<reference evidence="1" key="1">
    <citation type="submission" date="2021-01" db="EMBL/GenBank/DDBJ databases">
        <authorList>
            <person name="Kaushik A."/>
        </authorList>
    </citation>
    <scope>NUCLEOTIDE SEQUENCE</scope>
    <source>
        <strain evidence="1">AG5</strain>
    </source>
</reference>
<accession>A0A8H3HVB4</accession>
<evidence type="ECO:0000313" key="2">
    <source>
        <dbReference type="Proteomes" id="UP000663827"/>
    </source>
</evidence>
<dbReference type="EMBL" id="CAJNJQ010000843">
    <property type="protein sequence ID" value="CAE7103382.1"/>
    <property type="molecule type" value="Genomic_DNA"/>
</dbReference>
<gene>
    <name evidence="1" type="ORF">RDB_LOCUS42398</name>
</gene>
<sequence>MFDHQFIEIPSISHVWLRRTGKQWQIIYSAIPYPSGPLSRILTSALPIALVIPAERAEYYETIALRIAHNLYTYLKLDCNILRDSEVDESLEGRNVVVIGGHHNKYGMTVRSSPLQVSSDGCITVEGKRYSGSGIGALSLHKHHLYMDAFEPSGYERILRMFPLRTGVPGPEWMIVGPDCDTQSYGGLLAAGFWDRDGGLSESMSYLA</sequence>
<organism evidence="1 2">
    <name type="scientific">Rhizoctonia solani</name>
    <dbReference type="NCBI Taxonomy" id="456999"/>
    <lineage>
        <taxon>Eukaryota</taxon>
        <taxon>Fungi</taxon>
        <taxon>Dikarya</taxon>
        <taxon>Basidiomycota</taxon>
        <taxon>Agaricomycotina</taxon>
        <taxon>Agaricomycetes</taxon>
        <taxon>Cantharellales</taxon>
        <taxon>Ceratobasidiaceae</taxon>
        <taxon>Rhizoctonia</taxon>
    </lineage>
</organism>
<dbReference type="Proteomes" id="UP000663827">
    <property type="component" value="Unassembled WGS sequence"/>
</dbReference>
<protein>
    <submittedName>
        <fullName evidence="1">Uncharacterized protein</fullName>
    </submittedName>
</protein>
<dbReference type="AlphaFoldDB" id="A0A8H3HVB4"/>
<comment type="caution">
    <text evidence="1">The sequence shown here is derived from an EMBL/GenBank/DDBJ whole genome shotgun (WGS) entry which is preliminary data.</text>
</comment>